<dbReference type="PRINTS" id="PR00411">
    <property type="entry name" value="PNDRDTASEI"/>
</dbReference>
<evidence type="ECO:0000256" key="2">
    <source>
        <dbReference type="ARBA" id="ARBA00022630"/>
    </source>
</evidence>
<dbReference type="GO" id="GO:0050660">
    <property type="term" value="F:flavin adenine dinucleotide binding"/>
    <property type="evidence" value="ECO:0007669"/>
    <property type="project" value="TreeGrafter"/>
</dbReference>
<dbReference type="PANTHER" id="PTHR43735:SF3">
    <property type="entry name" value="FERROPTOSIS SUPPRESSOR PROTEIN 1"/>
    <property type="match status" value="1"/>
</dbReference>
<dbReference type="InterPro" id="IPR036188">
    <property type="entry name" value="FAD/NAD-bd_sf"/>
</dbReference>
<dbReference type="SUPFAM" id="SSF51905">
    <property type="entry name" value="FAD/NAD(P)-binding domain"/>
    <property type="match status" value="1"/>
</dbReference>
<dbReference type="FunCoup" id="A0A1D2VRR4">
    <property type="interactions" value="419"/>
</dbReference>
<dbReference type="PANTHER" id="PTHR43735">
    <property type="entry name" value="APOPTOSIS-INDUCING FACTOR 1"/>
    <property type="match status" value="1"/>
</dbReference>
<keyword evidence="2" id="KW-0285">Flavoprotein</keyword>
<evidence type="ECO:0000256" key="3">
    <source>
        <dbReference type="ARBA" id="ARBA00022827"/>
    </source>
</evidence>
<evidence type="ECO:0000256" key="1">
    <source>
        <dbReference type="ARBA" id="ARBA00006442"/>
    </source>
</evidence>
<evidence type="ECO:0000313" key="7">
    <source>
        <dbReference type="Proteomes" id="UP000095038"/>
    </source>
</evidence>
<dbReference type="AlphaFoldDB" id="A0A1D2VRR4"/>
<sequence>MTTGIVSKNILIVGGAFGGLSALKSIINNITKNQTAYSSALSNKNILKLNLDITVLEPRNGFINILGIPLALLDLKHANESYFEYNQKTLNLPINNTLNISDSIIIKINHIKDRCHRLYSDHAITSSNQVLNFDYCSVSTGRTRNWPLDPKGLTRLQFVDEMGQSLKKIKSANSVVVIGGGALGVEVAGEIKQHYPDKSVKLIHPHANILKEPKLPKEFAEKSTEILQNVIGKENTLLNTRVLDEIKKGNNKNDGLITLITNNPEHKEIKADLVYWCNSHKNNIDYLKFENSPFLGSLNQFDQVRINNDCSIKGFEDKIFAAGDITDLDFVKSAGGAMHCGGISGDNISNVIFSEFNAQNLPKSFITLPGAHMSVTFGNKSVITCTGEGEILFNAPRALMKYTDYCNKLVSKKLDLGLDSRL</sequence>
<dbReference type="PRINTS" id="PR00368">
    <property type="entry name" value="FADPNR"/>
</dbReference>
<dbReference type="InterPro" id="IPR023753">
    <property type="entry name" value="FAD/NAD-binding_dom"/>
</dbReference>
<dbReference type="Pfam" id="PF07992">
    <property type="entry name" value="Pyr_redox_2"/>
    <property type="match status" value="1"/>
</dbReference>
<reference evidence="7" key="1">
    <citation type="submission" date="2016-05" db="EMBL/GenBank/DDBJ databases">
        <title>Comparative genomics of biotechnologically important yeasts.</title>
        <authorList>
            <consortium name="DOE Joint Genome Institute"/>
            <person name="Riley R."/>
            <person name="Haridas S."/>
            <person name="Wolfe K.H."/>
            <person name="Lopes M.R."/>
            <person name="Hittinger C.T."/>
            <person name="Goker M."/>
            <person name="Salamov A."/>
            <person name="Wisecaver J."/>
            <person name="Long T.M."/>
            <person name="Aerts A.L."/>
            <person name="Barry K."/>
            <person name="Choi C."/>
            <person name="Clum A."/>
            <person name="Coughlan A.Y."/>
            <person name="Deshpande S."/>
            <person name="Douglass A.P."/>
            <person name="Hanson S.J."/>
            <person name="Klenk H.-P."/>
            <person name="Labutti K."/>
            <person name="Lapidus A."/>
            <person name="Lindquist E."/>
            <person name="Lipzen A."/>
            <person name="Meier-Kolthoff J.P."/>
            <person name="Ohm R.A."/>
            <person name="Otillar R.P."/>
            <person name="Pangilinan J."/>
            <person name="Peng Y."/>
            <person name="Rokas A."/>
            <person name="Rosa C.A."/>
            <person name="Scheuner C."/>
            <person name="Sibirny A.A."/>
            <person name="Slot J.C."/>
            <person name="Stielow J.B."/>
            <person name="Sun H."/>
            <person name="Kurtzman C.P."/>
            <person name="Blackwell M."/>
            <person name="Grigoriev I.V."/>
            <person name="Jeffries T.W."/>
        </authorList>
    </citation>
    <scope>NUCLEOTIDE SEQUENCE [LARGE SCALE GENOMIC DNA]</scope>
    <source>
        <strain evidence="7">DSM 1968</strain>
    </source>
</reference>
<dbReference type="STRING" id="1344418.A0A1D2VRR4"/>
<proteinExistence type="inferred from homology"/>
<keyword evidence="7" id="KW-1185">Reference proteome</keyword>
<dbReference type="OrthoDB" id="202203at2759"/>
<dbReference type="EMBL" id="KV454475">
    <property type="protein sequence ID" value="ODV64290.1"/>
    <property type="molecule type" value="Genomic_DNA"/>
</dbReference>
<keyword evidence="4" id="KW-0560">Oxidoreductase</keyword>
<dbReference type="Proteomes" id="UP000095038">
    <property type="component" value="Unassembled WGS sequence"/>
</dbReference>
<dbReference type="InParanoid" id="A0A1D2VRR4"/>
<dbReference type="GO" id="GO:0005737">
    <property type="term" value="C:cytoplasm"/>
    <property type="evidence" value="ECO:0007669"/>
    <property type="project" value="TreeGrafter"/>
</dbReference>
<dbReference type="Gene3D" id="3.50.50.100">
    <property type="match status" value="1"/>
</dbReference>
<gene>
    <name evidence="6" type="ORF">ASCRUDRAFT_73946</name>
</gene>
<evidence type="ECO:0000256" key="4">
    <source>
        <dbReference type="ARBA" id="ARBA00023002"/>
    </source>
</evidence>
<evidence type="ECO:0000259" key="5">
    <source>
        <dbReference type="Pfam" id="PF07992"/>
    </source>
</evidence>
<comment type="similarity">
    <text evidence="1">Belongs to the FAD-dependent oxidoreductase family.</text>
</comment>
<dbReference type="GO" id="GO:0004174">
    <property type="term" value="F:electron-transferring-flavoprotein dehydrogenase activity"/>
    <property type="evidence" value="ECO:0007669"/>
    <property type="project" value="TreeGrafter"/>
</dbReference>
<dbReference type="RefSeq" id="XP_020050597.1">
    <property type="nucleotide sequence ID" value="XM_020192492.1"/>
</dbReference>
<protein>
    <recommendedName>
        <fullName evidence="5">FAD/NAD(P)-binding domain-containing protein</fullName>
    </recommendedName>
</protein>
<dbReference type="GeneID" id="30966128"/>
<name>A0A1D2VRR4_9ASCO</name>
<keyword evidence="3" id="KW-0274">FAD</keyword>
<organism evidence="6 7">
    <name type="scientific">Ascoidea rubescens DSM 1968</name>
    <dbReference type="NCBI Taxonomy" id="1344418"/>
    <lineage>
        <taxon>Eukaryota</taxon>
        <taxon>Fungi</taxon>
        <taxon>Dikarya</taxon>
        <taxon>Ascomycota</taxon>
        <taxon>Saccharomycotina</taxon>
        <taxon>Saccharomycetes</taxon>
        <taxon>Ascoideaceae</taxon>
        <taxon>Ascoidea</taxon>
    </lineage>
</organism>
<feature type="domain" description="FAD/NAD(P)-binding" evidence="5">
    <location>
        <begin position="9"/>
        <end position="326"/>
    </location>
</feature>
<accession>A0A1D2VRR4</accession>
<evidence type="ECO:0000313" key="6">
    <source>
        <dbReference type="EMBL" id="ODV64290.1"/>
    </source>
</evidence>